<protein>
    <submittedName>
        <fullName evidence="1">Uncharacterized protein</fullName>
    </submittedName>
</protein>
<dbReference type="EMBL" id="BGPR01087581">
    <property type="protein sequence ID" value="GBM07710.1"/>
    <property type="molecule type" value="Genomic_DNA"/>
</dbReference>
<keyword evidence="2" id="KW-1185">Reference proteome</keyword>
<gene>
    <name evidence="1" type="ORF">AVEN_210360_1</name>
</gene>
<proteinExistence type="predicted"/>
<dbReference type="Proteomes" id="UP000499080">
    <property type="component" value="Unassembled WGS sequence"/>
</dbReference>
<dbReference type="AlphaFoldDB" id="A0A4Y2CTH0"/>
<sequence>MEGIGKVFHDFSVTTTSLAILRATRSVLSAPKMPKQHCHHLKHILDYVGFDWEEIFSPFQSLIYQKSIDFGPGLIPPDLIRRLESTTSAVFGNTDVSSANEIKFAITLMMDKGKTPFQGPSTNGKLLFSTVDVRNVWDNLHPSPSIKCGKIVVYIMMMWTNFIQVLAQNGKFMF</sequence>
<accession>A0A4Y2CTH0</accession>
<evidence type="ECO:0000313" key="1">
    <source>
        <dbReference type="EMBL" id="GBM07710.1"/>
    </source>
</evidence>
<name>A0A4Y2CTH0_ARAVE</name>
<comment type="caution">
    <text evidence="1">The sequence shown here is derived from an EMBL/GenBank/DDBJ whole genome shotgun (WGS) entry which is preliminary data.</text>
</comment>
<reference evidence="1 2" key="1">
    <citation type="journal article" date="2019" name="Sci. Rep.">
        <title>Orb-weaving spider Araneus ventricosus genome elucidates the spidroin gene catalogue.</title>
        <authorList>
            <person name="Kono N."/>
            <person name="Nakamura H."/>
            <person name="Ohtoshi R."/>
            <person name="Moran D.A.P."/>
            <person name="Shinohara A."/>
            <person name="Yoshida Y."/>
            <person name="Fujiwara M."/>
            <person name="Mori M."/>
            <person name="Tomita M."/>
            <person name="Arakawa K."/>
        </authorList>
    </citation>
    <scope>NUCLEOTIDE SEQUENCE [LARGE SCALE GENOMIC DNA]</scope>
</reference>
<organism evidence="1 2">
    <name type="scientific">Araneus ventricosus</name>
    <name type="common">Orbweaver spider</name>
    <name type="synonym">Epeira ventricosa</name>
    <dbReference type="NCBI Taxonomy" id="182803"/>
    <lineage>
        <taxon>Eukaryota</taxon>
        <taxon>Metazoa</taxon>
        <taxon>Ecdysozoa</taxon>
        <taxon>Arthropoda</taxon>
        <taxon>Chelicerata</taxon>
        <taxon>Arachnida</taxon>
        <taxon>Araneae</taxon>
        <taxon>Araneomorphae</taxon>
        <taxon>Entelegynae</taxon>
        <taxon>Araneoidea</taxon>
        <taxon>Araneidae</taxon>
        <taxon>Araneus</taxon>
    </lineage>
</organism>
<evidence type="ECO:0000313" key="2">
    <source>
        <dbReference type="Proteomes" id="UP000499080"/>
    </source>
</evidence>